<comment type="similarity">
    <text evidence="1 3">Belongs to the sulfotransferase 1 family.</text>
</comment>
<evidence type="ECO:0000256" key="2">
    <source>
        <dbReference type="ARBA" id="ARBA00022679"/>
    </source>
</evidence>
<keyword evidence="2 3" id="KW-0808">Transferase</keyword>
<dbReference type="InterPro" id="IPR000863">
    <property type="entry name" value="Sulfotransferase_dom"/>
</dbReference>
<dbReference type="Gramene" id="QL05p003346:mrna">
    <property type="protein sequence ID" value="QL05p003346:mrna:CDS:3"/>
    <property type="gene ID" value="QL05p003346"/>
</dbReference>
<evidence type="ECO:0000313" key="6">
    <source>
        <dbReference type="EnsemblPlants" id="QL05p003346:mrna:CDS:3"/>
    </source>
</evidence>
<dbReference type="FunCoup" id="A0A7N2LME1">
    <property type="interactions" value="152"/>
</dbReference>
<dbReference type="Pfam" id="PF00685">
    <property type="entry name" value="Sulfotransfer_1"/>
    <property type="match status" value="1"/>
</dbReference>
<name>A0A7N2LME1_QUELO</name>
<evidence type="ECO:0000256" key="3">
    <source>
        <dbReference type="RuleBase" id="RU361155"/>
    </source>
</evidence>
<proteinExistence type="inferred from homology"/>
<protein>
    <recommendedName>
        <fullName evidence="3">Sulfotransferase</fullName>
        <ecNumber evidence="3">2.8.2.-</ecNumber>
    </recommendedName>
</protein>
<reference evidence="6 7" key="1">
    <citation type="journal article" date="2016" name="G3 (Bethesda)">
        <title>First Draft Assembly and Annotation of the Genome of a California Endemic Oak Quercus lobata Nee (Fagaceae).</title>
        <authorList>
            <person name="Sork V.L."/>
            <person name="Fitz-Gibbon S.T."/>
            <person name="Puiu D."/>
            <person name="Crepeau M."/>
            <person name="Gugger P.F."/>
            <person name="Sherman R."/>
            <person name="Stevens K."/>
            <person name="Langley C.H."/>
            <person name="Pellegrini M."/>
            <person name="Salzberg S.L."/>
        </authorList>
    </citation>
    <scope>NUCLEOTIDE SEQUENCE [LARGE SCALE GENOMIC DNA]</scope>
    <source>
        <strain evidence="6 7">cv. SW786</strain>
    </source>
</reference>
<dbReference type="RefSeq" id="XP_030968841.1">
    <property type="nucleotide sequence ID" value="XM_031112981.1"/>
</dbReference>
<dbReference type="GeneID" id="115989309"/>
<dbReference type="OrthoDB" id="205623at2759"/>
<accession>A0A7N2LME1</accession>
<keyword evidence="7" id="KW-1185">Reference proteome</keyword>
<dbReference type="PANTHER" id="PTHR11783">
    <property type="entry name" value="SULFOTRANSFERASE SULT"/>
    <property type="match status" value="1"/>
</dbReference>
<feature type="compositionally biased region" description="Polar residues" evidence="4">
    <location>
        <begin position="1"/>
        <end position="13"/>
    </location>
</feature>
<feature type="domain" description="Sulfotransferase" evidence="5">
    <location>
        <begin position="76"/>
        <end position="334"/>
    </location>
</feature>
<dbReference type="EMBL" id="LRBV02000005">
    <property type="status" value="NOT_ANNOTATED_CDS"/>
    <property type="molecule type" value="Genomic_DNA"/>
</dbReference>
<dbReference type="KEGG" id="qlo:115989309"/>
<dbReference type="EnsemblPlants" id="QL05p003346:mrna">
    <property type="protein sequence ID" value="QL05p003346:mrna:CDS:3"/>
    <property type="gene ID" value="QL05p003346"/>
</dbReference>
<dbReference type="OMA" id="DPYEKNI"/>
<dbReference type="Gene3D" id="3.40.50.300">
    <property type="entry name" value="P-loop containing nucleotide triphosphate hydrolases"/>
    <property type="match status" value="1"/>
</dbReference>
<reference evidence="6" key="2">
    <citation type="submission" date="2021-01" db="UniProtKB">
        <authorList>
            <consortium name="EnsemblPlants"/>
        </authorList>
    </citation>
    <scope>IDENTIFICATION</scope>
</reference>
<evidence type="ECO:0000256" key="4">
    <source>
        <dbReference type="SAM" id="MobiDB-lite"/>
    </source>
</evidence>
<organism evidence="6 7">
    <name type="scientific">Quercus lobata</name>
    <name type="common">Valley oak</name>
    <dbReference type="NCBI Taxonomy" id="97700"/>
    <lineage>
        <taxon>Eukaryota</taxon>
        <taxon>Viridiplantae</taxon>
        <taxon>Streptophyta</taxon>
        <taxon>Embryophyta</taxon>
        <taxon>Tracheophyta</taxon>
        <taxon>Spermatophyta</taxon>
        <taxon>Magnoliopsida</taxon>
        <taxon>eudicotyledons</taxon>
        <taxon>Gunneridae</taxon>
        <taxon>Pentapetalae</taxon>
        <taxon>rosids</taxon>
        <taxon>fabids</taxon>
        <taxon>Fagales</taxon>
        <taxon>Fagaceae</taxon>
        <taxon>Quercus</taxon>
    </lineage>
</organism>
<dbReference type="EC" id="2.8.2.-" evidence="3"/>
<dbReference type="AlphaFoldDB" id="A0A7N2LME1"/>
<sequence>MESLSSKMNQGQKSNEKEENMSETKSPNIYTEIMSTIPGRKGCWPADLYQYEGFWYGRYTIEGILSTQDHFKPQPNSVILSSAPKSGTTWLKALSFSIMTRSHFDESTNPLLTKISHDLVPFMEYQFLSNSQTLDLNVPLSATHISYTSLPKSIINSGCKIVYICRDPKDVFVSLWHHSQKSVTKAREDLHLENAFMYFCEGLSSSGPYWDHVLGYWRASLESPERILFLKYEDLMNDAVYWVKKMAQFMGYPFSFEEEDKGAVQKIINLCSFENMSSLEVNKSGIAEIQLKEMVIRNNIFFRKGKIRDWKNHLTVEMAMQLDQITKQKLNGSGLTLHAA</sequence>
<gene>
    <name evidence="6" type="primary">LOC115989309</name>
</gene>
<evidence type="ECO:0000256" key="1">
    <source>
        <dbReference type="ARBA" id="ARBA00005771"/>
    </source>
</evidence>
<dbReference type="GO" id="GO:0008146">
    <property type="term" value="F:sulfotransferase activity"/>
    <property type="evidence" value="ECO:0007669"/>
    <property type="project" value="InterPro"/>
</dbReference>
<feature type="region of interest" description="Disordered" evidence="4">
    <location>
        <begin position="1"/>
        <end position="27"/>
    </location>
</feature>
<evidence type="ECO:0000313" key="7">
    <source>
        <dbReference type="Proteomes" id="UP000594261"/>
    </source>
</evidence>
<dbReference type="Proteomes" id="UP000594261">
    <property type="component" value="Chromosome 5"/>
</dbReference>
<dbReference type="InParanoid" id="A0A7N2LME1"/>
<dbReference type="SUPFAM" id="SSF52540">
    <property type="entry name" value="P-loop containing nucleoside triphosphate hydrolases"/>
    <property type="match status" value="1"/>
</dbReference>
<dbReference type="InterPro" id="IPR027417">
    <property type="entry name" value="P-loop_NTPase"/>
</dbReference>
<evidence type="ECO:0000259" key="5">
    <source>
        <dbReference type="Pfam" id="PF00685"/>
    </source>
</evidence>